<sequence length="392" mass="44551">MPQRVHKKSRNGCLECKRRHVKCDERQPICSNCHSAERVCGYGSRSSLRATVPRPVLLGTNSSRTLTTSAPSDGTTPRESPAGDSSQAPFPSQPVNMLHIELFHNLYTQIRSTFDPNRSISWLADDIDPTTAPYLVNELLAFSALHLSTARPDRREYYRYHAAQLQTDALSIFQASSPQVTRENCIHLFVFAATLGIHMLCDTLIYREGGGGRGDFATFLDRFVHFFRVYHGVRTIVNKASHMIQDTPLGPSFRMGTDLYKFNGCLGHGCQRLLDLIYNAKLGNQLTNIYREAVESLQSCLNVIEGNRNELHVGNNAVTTWPILMKMEFAEYLEQRRPEALVILAHYACLLHQFRDFWMFGDSGAFVIQEVMECLGAEWEEWMVWPKEVLRS</sequence>
<dbReference type="OMA" id="HRCRHVW"/>
<dbReference type="AlphaFoldDB" id="A0A1L9UXQ7"/>
<evidence type="ECO:0000256" key="5">
    <source>
        <dbReference type="SAM" id="MobiDB-lite"/>
    </source>
</evidence>
<evidence type="ECO:0000256" key="2">
    <source>
        <dbReference type="ARBA" id="ARBA00023125"/>
    </source>
</evidence>
<dbReference type="RefSeq" id="XP_067483754.1">
    <property type="nucleotide sequence ID" value="XM_067619686.1"/>
</dbReference>
<dbReference type="CDD" id="cd00067">
    <property type="entry name" value="GAL4"/>
    <property type="match status" value="1"/>
</dbReference>
<dbReference type="PANTHER" id="PTHR47784:SF4">
    <property type="entry name" value="ZN(II)2CYS6 TRANSCRIPTION FACTOR (EUROFUNG)"/>
    <property type="match status" value="1"/>
</dbReference>
<feature type="domain" description="Zn(2)-C6 fungal-type" evidence="6">
    <location>
        <begin position="12"/>
        <end position="42"/>
    </location>
</feature>
<dbReference type="InterPro" id="IPR053157">
    <property type="entry name" value="Sterol_Uptake_Regulator"/>
</dbReference>
<keyword evidence="8" id="KW-1185">Reference proteome</keyword>
<dbReference type="InterPro" id="IPR001138">
    <property type="entry name" value="Zn2Cys6_DnaBD"/>
</dbReference>
<dbReference type="GO" id="GO:0008270">
    <property type="term" value="F:zinc ion binding"/>
    <property type="evidence" value="ECO:0007669"/>
    <property type="project" value="InterPro"/>
</dbReference>
<dbReference type="GeneID" id="93572174"/>
<evidence type="ECO:0000256" key="4">
    <source>
        <dbReference type="ARBA" id="ARBA00023242"/>
    </source>
</evidence>
<dbReference type="Proteomes" id="UP000184499">
    <property type="component" value="Unassembled WGS sequence"/>
</dbReference>
<evidence type="ECO:0000313" key="8">
    <source>
        <dbReference type="Proteomes" id="UP000184499"/>
    </source>
</evidence>
<organism evidence="7 8">
    <name type="scientific">Aspergillus brasiliensis (strain CBS 101740 / IMI 381727 / IBT 21946)</name>
    <dbReference type="NCBI Taxonomy" id="767769"/>
    <lineage>
        <taxon>Eukaryota</taxon>
        <taxon>Fungi</taxon>
        <taxon>Dikarya</taxon>
        <taxon>Ascomycota</taxon>
        <taxon>Pezizomycotina</taxon>
        <taxon>Eurotiomycetes</taxon>
        <taxon>Eurotiomycetidae</taxon>
        <taxon>Eurotiales</taxon>
        <taxon>Aspergillaceae</taxon>
        <taxon>Aspergillus</taxon>
        <taxon>Aspergillus subgen. Circumdati</taxon>
    </lineage>
</organism>
<gene>
    <name evidence="7" type="ORF">ASPBRDRAFT_170557</name>
</gene>
<evidence type="ECO:0000313" key="7">
    <source>
        <dbReference type="EMBL" id="OJJ76507.1"/>
    </source>
</evidence>
<dbReference type="EMBL" id="KV878680">
    <property type="protein sequence ID" value="OJJ76507.1"/>
    <property type="molecule type" value="Genomic_DNA"/>
</dbReference>
<dbReference type="PANTHER" id="PTHR47784">
    <property type="entry name" value="STEROL UPTAKE CONTROL PROTEIN 2"/>
    <property type="match status" value="1"/>
</dbReference>
<keyword evidence="4" id="KW-0539">Nucleus</keyword>
<evidence type="ECO:0000256" key="3">
    <source>
        <dbReference type="ARBA" id="ARBA00023163"/>
    </source>
</evidence>
<reference evidence="8" key="1">
    <citation type="journal article" date="2017" name="Genome Biol.">
        <title>Comparative genomics reveals high biological diversity and specific adaptations in the industrially and medically important fungal genus Aspergillus.</title>
        <authorList>
            <person name="de Vries R.P."/>
            <person name="Riley R."/>
            <person name="Wiebenga A."/>
            <person name="Aguilar-Osorio G."/>
            <person name="Amillis S."/>
            <person name="Uchima C.A."/>
            <person name="Anderluh G."/>
            <person name="Asadollahi M."/>
            <person name="Askin M."/>
            <person name="Barry K."/>
            <person name="Battaglia E."/>
            <person name="Bayram O."/>
            <person name="Benocci T."/>
            <person name="Braus-Stromeyer S.A."/>
            <person name="Caldana C."/>
            <person name="Canovas D."/>
            <person name="Cerqueira G.C."/>
            <person name="Chen F."/>
            <person name="Chen W."/>
            <person name="Choi C."/>
            <person name="Clum A."/>
            <person name="Dos Santos R.A."/>
            <person name="Damasio A.R."/>
            <person name="Diallinas G."/>
            <person name="Emri T."/>
            <person name="Fekete E."/>
            <person name="Flipphi M."/>
            <person name="Freyberg S."/>
            <person name="Gallo A."/>
            <person name="Gournas C."/>
            <person name="Habgood R."/>
            <person name="Hainaut M."/>
            <person name="Harispe M.L."/>
            <person name="Henrissat B."/>
            <person name="Hilden K.S."/>
            <person name="Hope R."/>
            <person name="Hossain A."/>
            <person name="Karabika E."/>
            <person name="Karaffa L."/>
            <person name="Karanyi Z."/>
            <person name="Krasevec N."/>
            <person name="Kuo A."/>
            <person name="Kusch H."/>
            <person name="LaButti K."/>
            <person name="Lagendijk E.L."/>
            <person name="Lapidus A."/>
            <person name="Levasseur A."/>
            <person name="Lindquist E."/>
            <person name="Lipzen A."/>
            <person name="Logrieco A.F."/>
            <person name="MacCabe A."/>
            <person name="Maekelae M.R."/>
            <person name="Malavazi I."/>
            <person name="Melin P."/>
            <person name="Meyer V."/>
            <person name="Mielnichuk N."/>
            <person name="Miskei M."/>
            <person name="Molnar A.P."/>
            <person name="Mule G."/>
            <person name="Ngan C.Y."/>
            <person name="Orejas M."/>
            <person name="Orosz E."/>
            <person name="Ouedraogo J.P."/>
            <person name="Overkamp K.M."/>
            <person name="Park H.-S."/>
            <person name="Perrone G."/>
            <person name="Piumi F."/>
            <person name="Punt P.J."/>
            <person name="Ram A.F."/>
            <person name="Ramon A."/>
            <person name="Rauscher S."/>
            <person name="Record E."/>
            <person name="Riano-Pachon D.M."/>
            <person name="Robert V."/>
            <person name="Roehrig J."/>
            <person name="Ruller R."/>
            <person name="Salamov A."/>
            <person name="Salih N.S."/>
            <person name="Samson R.A."/>
            <person name="Sandor E."/>
            <person name="Sanguinetti M."/>
            <person name="Schuetze T."/>
            <person name="Sepcic K."/>
            <person name="Shelest E."/>
            <person name="Sherlock G."/>
            <person name="Sophianopoulou V."/>
            <person name="Squina F.M."/>
            <person name="Sun H."/>
            <person name="Susca A."/>
            <person name="Todd R.B."/>
            <person name="Tsang A."/>
            <person name="Unkles S.E."/>
            <person name="van de Wiele N."/>
            <person name="van Rossen-Uffink D."/>
            <person name="Oliveira J.V."/>
            <person name="Vesth T.C."/>
            <person name="Visser J."/>
            <person name="Yu J.-H."/>
            <person name="Zhou M."/>
            <person name="Andersen M.R."/>
            <person name="Archer D.B."/>
            <person name="Baker S.E."/>
            <person name="Benoit I."/>
            <person name="Brakhage A.A."/>
            <person name="Braus G.H."/>
            <person name="Fischer R."/>
            <person name="Frisvad J.C."/>
            <person name="Goldman G.H."/>
            <person name="Houbraken J."/>
            <person name="Oakley B."/>
            <person name="Pocsi I."/>
            <person name="Scazzocchio C."/>
            <person name="Seiboth B."/>
            <person name="vanKuyk P.A."/>
            <person name="Wortman J."/>
            <person name="Dyer P.S."/>
            <person name="Grigoriev I.V."/>
        </authorList>
    </citation>
    <scope>NUCLEOTIDE SEQUENCE [LARGE SCALE GENOMIC DNA]</scope>
    <source>
        <strain evidence="8">CBS 101740 / IMI 381727 / IBT 21946</strain>
    </source>
</reference>
<dbReference type="SUPFAM" id="SSF57701">
    <property type="entry name" value="Zn2/Cys6 DNA-binding domain"/>
    <property type="match status" value="1"/>
</dbReference>
<evidence type="ECO:0000259" key="6">
    <source>
        <dbReference type="PROSITE" id="PS50048"/>
    </source>
</evidence>
<protein>
    <recommendedName>
        <fullName evidence="6">Zn(2)-C6 fungal-type domain-containing protein</fullName>
    </recommendedName>
</protein>
<keyword evidence="2" id="KW-0238">DNA-binding</keyword>
<feature type="region of interest" description="Disordered" evidence="5">
    <location>
        <begin position="51"/>
        <end position="91"/>
    </location>
</feature>
<dbReference type="OrthoDB" id="4937900at2759"/>
<proteinExistence type="predicted"/>
<feature type="compositionally biased region" description="Polar residues" evidence="5">
    <location>
        <begin position="59"/>
        <end position="91"/>
    </location>
</feature>
<dbReference type="PROSITE" id="PS50048">
    <property type="entry name" value="ZN2_CY6_FUNGAL_2"/>
    <property type="match status" value="1"/>
</dbReference>
<dbReference type="Gene3D" id="4.10.240.10">
    <property type="entry name" value="Zn(2)-C6 fungal-type DNA-binding domain"/>
    <property type="match status" value="1"/>
</dbReference>
<dbReference type="GO" id="GO:0001228">
    <property type="term" value="F:DNA-binding transcription activator activity, RNA polymerase II-specific"/>
    <property type="evidence" value="ECO:0007669"/>
    <property type="project" value="TreeGrafter"/>
</dbReference>
<dbReference type="GO" id="GO:0003677">
    <property type="term" value="F:DNA binding"/>
    <property type="evidence" value="ECO:0007669"/>
    <property type="project" value="UniProtKB-KW"/>
</dbReference>
<accession>A0A1L9UXQ7</accession>
<dbReference type="InterPro" id="IPR036864">
    <property type="entry name" value="Zn2-C6_fun-type_DNA-bd_sf"/>
</dbReference>
<evidence type="ECO:0000256" key="1">
    <source>
        <dbReference type="ARBA" id="ARBA00023015"/>
    </source>
</evidence>
<dbReference type="VEuPathDB" id="FungiDB:ASPBRDRAFT_170557"/>
<keyword evidence="1" id="KW-0805">Transcription regulation</keyword>
<name>A0A1L9UXQ7_ASPBC</name>
<dbReference type="STRING" id="767769.A0A1L9UXQ7"/>
<dbReference type="PROSITE" id="PS00463">
    <property type="entry name" value="ZN2_CY6_FUNGAL_1"/>
    <property type="match status" value="1"/>
</dbReference>
<dbReference type="SMART" id="SM00066">
    <property type="entry name" value="GAL4"/>
    <property type="match status" value="1"/>
</dbReference>
<keyword evidence="3" id="KW-0804">Transcription</keyword>
<dbReference type="Pfam" id="PF00172">
    <property type="entry name" value="Zn_clus"/>
    <property type="match status" value="1"/>
</dbReference>